<proteinExistence type="inferred from homology"/>
<organism evidence="7 8">
    <name type="scientific">Symbiodinium microadriaticum</name>
    <name type="common">Dinoflagellate</name>
    <name type="synonym">Zooxanthella microadriatica</name>
    <dbReference type="NCBI Taxonomy" id="2951"/>
    <lineage>
        <taxon>Eukaryota</taxon>
        <taxon>Sar</taxon>
        <taxon>Alveolata</taxon>
        <taxon>Dinophyceae</taxon>
        <taxon>Suessiales</taxon>
        <taxon>Symbiodiniaceae</taxon>
        <taxon>Symbiodinium</taxon>
    </lineage>
</organism>
<comment type="similarity">
    <text evidence="1">Belongs to the cytochrome P450 family.</text>
</comment>
<comment type="caution">
    <text evidence="7">The sequence shown here is derived from an EMBL/GenBank/DDBJ whole genome shotgun (WGS) entry which is preliminary data.</text>
</comment>
<feature type="region of interest" description="Disordered" evidence="6">
    <location>
        <begin position="1218"/>
        <end position="1246"/>
    </location>
</feature>
<protein>
    <submittedName>
        <fullName evidence="7">Cytochrome P450 704C1</fullName>
    </submittedName>
</protein>
<dbReference type="Pfam" id="PF00067">
    <property type="entry name" value="p450"/>
    <property type="match status" value="1"/>
</dbReference>
<dbReference type="InterPro" id="IPR036396">
    <property type="entry name" value="Cyt_P450_sf"/>
</dbReference>
<evidence type="ECO:0000256" key="5">
    <source>
        <dbReference type="PIRSR" id="PIRSR602401-1"/>
    </source>
</evidence>
<dbReference type="EMBL" id="LSRX01000959">
    <property type="protein sequence ID" value="OLP85739.1"/>
    <property type="molecule type" value="Genomic_DNA"/>
</dbReference>
<dbReference type="Proteomes" id="UP000186817">
    <property type="component" value="Unassembled WGS sequence"/>
</dbReference>
<evidence type="ECO:0000256" key="6">
    <source>
        <dbReference type="SAM" id="MobiDB-lite"/>
    </source>
</evidence>
<reference evidence="7 8" key="1">
    <citation type="submission" date="2016-02" db="EMBL/GenBank/DDBJ databases">
        <title>Genome analysis of coral dinoflagellate symbionts highlights evolutionary adaptations to a symbiotic lifestyle.</title>
        <authorList>
            <person name="Aranda M."/>
            <person name="Li Y."/>
            <person name="Liew Y.J."/>
            <person name="Baumgarten S."/>
            <person name="Simakov O."/>
            <person name="Wilson M."/>
            <person name="Piel J."/>
            <person name="Ashoor H."/>
            <person name="Bougouffa S."/>
            <person name="Bajic V.B."/>
            <person name="Ryu T."/>
            <person name="Ravasi T."/>
            <person name="Bayer T."/>
            <person name="Micklem G."/>
            <person name="Kim H."/>
            <person name="Bhak J."/>
            <person name="Lajeunesse T.C."/>
            <person name="Voolstra C.R."/>
        </authorList>
    </citation>
    <scope>NUCLEOTIDE SEQUENCE [LARGE SCALE GENOMIC DNA]</scope>
    <source>
        <strain evidence="7 8">CCMP2467</strain>
    </source>
</reference>
<gene>
    <name evidence="7" type="primary">CYP704C1</name>
    <name evidence="7" type="ORF">AK812_SmicGene33246</name>
</gene>
<dbReference type="PRINTS" id="PR00463">
    <property type="entry name" value="EP450I"/>
</dbReference>
<dbReference type="PANTHER" id="PTHR24296">
    <property type="entry name" value="CYTOCHROME P450"/>
    <property type="match status" value="1"/>
</dbReference>
<evidence type="ECO:0000313" key="7">
    <source>
        <dbReference type="EMBL" id="OLP85739.1"/>
    </source>
</evidence>
<keyword evidence="2 5" id="KW-0479">Metal-binding</keyword>
<keyword evidence="8" id="KW-1185">Reference proteome</keyword>
<evidence type="ECO:0000256" key="4">
    <source>
        <dbReference type="ARBA" id="ARBA00023004"/>
    </source>
</evidence>
<accession>A0A1Q9CS41</accession>
<evidence type="ECO:0000256" key="2">
    <source>
        <dbReference type="ARBA" id="ARBA00022723"/>
    </source>
</evidence>
<evidence type="ECO:0000256" key="1">
    <source>
        <dbReference type="ARBA" id="ARBA00010617"/>
    </source>
</evidence>
<dbReference type="InterPro" id="IPR002401">
    <property type="entry name" value="Cyt_P450_E_grp-I"/>
</dbReference>
<dbReference type="Gene3D" id="1.10.630.10">
    <property type="entry name" value="Cytochrome P450"/>
    <property type="match status" value="1"/>
</dbReference>
<keyword evidence="4 5" id="KW-0408">Iron</keyword>
<dbReference type="GO" id="GO:0016705">
    <property type="term" value="F:oxidoreductase activity, acting on paired donors, with incorporation or reduction of molecular oxygen"/>
    <property type="evidence" value="ECO:0007669"/>
    <property type="project" value="InterPro"/>
</dbReference>
<evidence type="ECO:0000256" key="3">
    <source>
        <dbReference type="ARBA" id="ARBA00023002"/>
    </source>
</evidence>
<dbReference type="Gene3D" id="3.90.228.10">
    <property type="match status" value="1"/>
</dbReference>
<keyword evidence="5" id="KW-0349">Heme</keyword>
<sequence>MDDAKSRPGSVDSLPKQLLLKGLLAYSAFGAVQVFIRLIRGWRESLKMRDMLADIPSTKGNEEPMSWLKGMRENWQRVNDWRYEICEGMQICKNVGFRWSSGGHSVICGDPAMVRHFLKDSFDVYTKGDPSENPVFFYLQEFLGDGIFTVRHGTGSEDDGKAWAQMRKISSQIFSRKNFNSLMQDVFVEKAEALRSFLSRPQTQQEAVDLQMGFFTFTMDSIMKIFFGEDSNTVMGKENKYGEAFDKAQSAMRRHMIKSLSFHLISRTFLPWPFGGSTGIARMIWDTLSPTHREFMAERRIINAEADRLVQDCLADPQRDNRRDLLALFLQAQKEQKFTTKFVKDMVLNLIIAGRDTTACLLSWMFYEIARNPDVQKRLQEEIDKKSPAGTPMDLKSLSHNELPYLHAVVYESLRLWPPVPVDSKIAQVDDVLPGGWRVPKGTTLVFCPYNMGRDPDRYPEPQAFKPERWIPFSAPPHHEFPVFQAGPRICLGMDMAIFEAKIAAVELLRHLSFELKTGQQITYSDRPAGRPVLGTSPEEGCGIQDCFGEPPESNAVFADLAEQQRLPSSSGTMSASAMSAHTATHPKSFSLVAAADDEVVLQAPWYFDCSNHPEWSRFRERFAAFRKLFASANDNQEIIRHMQEILAEANDLGRRYEPTFVKYASDWSVFHLCSPERLGEVPEDLQQNFCFYGFATVQWLGVFGNQHFANVPGMAEWANNAWGFLNDASKFNAMHFLESSGWHVKMVEMAKALSTKFVGSSGYRVSRDAALPSALRIPQLVVRRSPVHTRFPDVRRLKAVAISYHTALLREPLSFWQHMLSHLFEVEAILHILDATAKTPEDVARLHNHCRFIGGGWCGSDERLLQLNELFEEVVLDCHTGDHKARHHFLRSAQEYHDRFVRLMGNDPELRSADFFMCGEPVLFCRLLAHFGRPVIGYISTPISVYVRAEDRSEWYQQFYEMALDERHIFAATTPLFAEWVAYGTGISLPVIRPICTYTEATYWPKRAQEVLLLRTVSLFWDTECVLNYFAQVYADSSATAALRFRESASLSEKERMGYSTFSEFLAAVIYPYSPSQFWFYELYAMGVPIYMPSRDSLPLYVSQDYSVCPDFEGSRPGHAPHRVHPHSPFDTDDWAAMTYWAAFTDYLTLPHISHFDSVPSLLKQLAAADHQKISHSMQRAHMEHLGVAMSFWSQALELIASLRGVPRTVSGTEQMAGDLDASDEHRDLSTRQPSGGSPARADGAHRLANDGETRQDHPHEYHFDLDGANKASHQGKYVGGSHWWVKLRRTASDPEVKVWSRDCCTETYGHVLFFLLGNSTAIDRAAECASLKVPSNVQVSTICPGRGDYLFVEARPYVGFDYTDSSVAVLMLPEVRVLSRQRPLIGQCCRTALSRRKVLAEKGVAKATALSSGLPASLGRAAAATAEPALGVVAESRRQREQQEHLLLKAQEELQKGNVGEVPQILVFGSIYGPHWEKRFSDDAGDAGFPAALISLFLSVLTPEQVFETSHANLTETKWEYPPTVSWNANVEAMPLVLRLLMVLVSGLRLSASLPSAANLRTGGGRLDEDTLQAMLREIEDDEGLQALSEEVSARYRKPNFQIVRRTPGESNPDEGRLVCRSSQDSCGKAEERRRFVRCFEDQFLAPGASGSEMSDSLDLVHRCELQRRFHRIEASAKFPAWPKAPRFVSDILVPSAARRAFAVQLAKTSVNFSPEVVKEKTVTAYVSRRNVSSPRSQLLVLRWHLNELKVLCDAVRQTNTHRPQTEVAADGLSREEALQCISFRELHDDKGFREFLELRDPLLTSLLVGVISSGCPAAQLQSTEGSAAASSPPSKAHGSMISLKANLKSAIEQISAGAAPGAAPIRFRSDGQHPSAGGHVVLFIGVSAAFDLRCGGQAGVYAAVRDAMGSDCECVPNIVLNGFNRAYSGRTKLGHGCYFSASAAYSISVAEKSIDPNVRATSHQAQSSVSESDLDEELCSLPKSSSASAAQFLYGEGLLAGTKMAWFVPGFDSTVDDPECPVNFCIFRDFQAGLHGGSGGTFPCLD</sequence>
<name>A0A1Q9CS41_SYMMI</name>
<dbReference type="PRINTS" id="PR00385">
    <property type="entry name" value="P450"/>
</dbReference>
<feature type="binding site" description="axial binding residue" evidence="5">
    <location>
        <position position="491"/>
    </location>
    <ligand>
        <name>heme</name>
        <dbReference type="ChEBI" id="CHEBI:30413"/>
    </ligand>
    <ligandPart>
        <name>Fe</name>
        <dbReference type="ChEBI" id="CHEBI:18248"/>
    </ligandPart>
</feature>
<dbReference type="GO" id="GO:0005506">
    <property type="term" value="F:iron ion binding"/>
    <property type="evidence" value="ECO:0007669"/>
    <property type="project" value="InterPro"/>
</dbReference>
<evidence type="ECO:0000313" key="8">
    <source>
        <dbReference type="Proteomes" id="UP000186817"/>
    </source>
</evidence>
<dbReference type="SUPFAM" id="SSF48264">
    <property type="entry name" value="Cytochrome P450"/>
    <property type="match status" value="1"/>
</dbReference>
<dbReference type="GO" id="GO:0004497">
    <property type="term" value="F:monooxygenase activity"/>
    <property type="evidence" value="ECO:0007669"/>
    <property type="project" value="InterPro"/>
</dbReference>
<keyword evidence="3" id="KW-0560">Oxidoreductase</keyword>
<dbReference type="InterPro" id="IPR001128">
    <property type="entry name" value="Cyt_P450"/>
</dbReference>
<dbReference type="OrthoDB" id="1470350at2759"/>
<comment type="cofactor">
    <cofactor evidence="5">
        <name>heme</name>
        <dbReference type="ChEBI" id="CHEBI:30413"/>
    </cofactor>
</comment>
<dbReference type="GO" id="GO:0020037">
    <property type="term" value="F:heme binding"/>
    <property type="evidence" value="ECO:0007669"/>
    <property type="project" value="InterPro"/>
</dbReference>